<organism evidence="2">
    <name type="scientific">hydrothermal vent metagenome</name>
    <dbReference type="NCBI Taxonomy" id="652676"/>
    <lineage>
        <taxon>unclassified sequences</taxon>
        <taxon>metagenomes</taxon>
        <taxon>ecological metagenomes</taxon>
    </lineage>
</organism>
<reference evidence="2" key="1">
    <citation type="submission" date="2018-06" db="EMBL/GenBank/DDBJ databases">
        <authorList>
            <person name="Zhirakovskaya E."/>
        </authorList>
    </citation>
    <scope>NUCLEOTIDE SEQUENCE</scope>
</reference>
<sequence length="961" mass="100584">MNSEKAALYIPAIFLMTLLFAGTPQVFAQETGSAKKWGPKFSLEYRPDRSRSLARFDALVPLWQKTNALVYSDLRYIDVSGTGFEGNLGLGYRKLQHNLPLFGGDWIWGAYGFFDRRKTSFENYFSQWTLGTELLTPNWSLRANGYFPETTGYIVGTRPGPGGGGGPTLSGTTVVAGAGSTTIVDKEWALPGFDVEVGYGIKTIPDHVLWLYAGYFKFDRSETAEISGPRVRFEYRMQNLLDWKGSEITFGAEIRDDDIGGTDGLVLARLRIPIGKKLDAPAQGFERKMTEFVQRDVDVVTLVDIAETRGAGAPPIIVDPDTGEPLNVYIVNNDGTGDCTQNNPCRISDVEADSSYGTGDVIVLVDSSGNIVGDIDLTTTVGSLGSDRRQVVGVGNDPEGNIVLTLSSGDQLNLNGLGARPTLEGTLTLANESQIRGFDIVSPGTAITGNGVNGVQIRDINVVNAQINALRIEGLAEVSVSDFSVQQVGGDAIDLSGTSGEFDFNMIDISGLGNGTGLNLNGSSANVGVNTLNITGTGAEGSTGVDMGGATGTLSVTNAGTIQNVVTGFDFDANSNATLNYQNGIINAGIPVNTVGVINGEYNFIDTTFIKDNNLSLQTGFGGNMYFVDATGNGLGTPDNPTSADFVETNATEGDIIFLVEEGGTGNIFATEGLVLRNNQQLLGFAAGDAIVDFTGVNPQFQGRFAYTISDPTGNGSATLSNNGGAAALLLASDVQVRDFSISTVGESDGIFGENFTNANIQNIQVTNAGSHGIKLVGATGSVRISDSSFVNAFGEGLEIIGGDAEIRVENSVILDSQTNQLIDIADTSGGSIRFDAATTISTSNIRGIRFTNIQGDLEFNGPVDIQVSSDAGVTATGLGTSTVSFNDRLDIKTRSGSGLIVSGGILNIAGGSIAATGGTGITASNTTVDIILDSLSATDGTDGLNLTNVTGTITILDRTP</sequence>
<feature type="domain" description="Inverse autotransporter beta-domain" evidence="1">
    <location>
        <begin position="47"/>
        <end position="151"/>
    </location>
</feature>
<evidence type="ECO:0000259" key="1">
    <source>
        <dbReference type="Pfam" id="PF11924"/>
    </source>
</evidence>
<dbReference type="AlphaFoldDB" id="A0A3B1CSL9"/>
<protein>
    <recommendedName>
        <fullName evidence="1">Inverse autotransporter beta-domain domain-containing protein</fullName>
    </recommendedName>
</protein>
<dbReference type="InterPro" id="IPR024519">
    <property type="entry name" value="IAT_beta"/>
</dbReference>
<proteinExistence type="predicted"/>
<evidence type="ECO:0000313" key="2">
    <source>
        <dbReference type="EMBL" id="VAX31362.1"/>
    </source>
</evidence>
<dbReference type="Gene3D" id="2.40.160.160">
    <property type="entry name" value="Inverse autotransporter, beta-domain"/>
    <property type="match status" value="1"/>
</dbReference>
<accession>A0A3B1CSL9</accession>
<name>A0A3B1CSL9_9ZZZZ</name>
<dbReference type="EMBL" id="UOGF01000074">
    <property type="protein sequence ID" value="VAX31362.1"/>
    <property type="molecule type" value="Genomic_DNA"/>
</dbReference>
<gene>
    <name evidence="2" type="ORF">MNBD_NITROSPIRAE01-543</name>
</gene>
<dbReference type="InterPro" id="IPR038177">
    <property type="entry name" value="IAT_beta_sf"/>
</dbReference>
<dbReference type="InterPro" id="IPR011050">
    <property type="entry name" value="Pectin_lyase_fold/virulence"/>
</dbReference>
<dbReference type="SUPFAM" id="SSF51126">
    <property type="entry name" value="Pectin lyase-like"/>
    <property type="match status" value="1"/>
</dbReference>
<dbReference type="Pfam" id="PF11924">
    <property type="entry name" value="IAT_beta"/>
    <property type="match status" value="1"/>
</dbReference>